<dbReference type="Gene3D" id="2.40.40.20">
    <property type="match status" value="1"/>
</dbReference>
<dbReference type="NCBIfam" id="TIGR02645">
    <property type="entry name" value="ARCH_P_rylase"/>
    <property type="match status" value="1"/>
</dbReference>
<dbReference type="GO" id="GO:0005829">
    <property type="term" value="C:cytosol"/>
    <property type="evidence" value="ECO:0007669"/>
    <property type="project" value="TreeGrafter"/>
</dbReference>
<evidence type="ECO:0000313" key="5">
    <source>
        <dbReference type="EMBL" id="VDS10990.1"/>
    </source>
</evidence>
<dbReference type="GO" id="GO:0004645">
    <property type="term" value="F:1,4-alpha-oligoglucan phosphorylase activity"/>
    <property type="evidence" value="ECO:0007669"/>
    <property type="project" value="InterPro"/>
</dbReference>
<dbReference type="GO" id="GO:0006213">
    <property type="term" value="P:pyrimidine nucleoside metabolic process"/>
    <property type="evidence" value="ECO:0007669"/>
    <property type="project" value="InterPro"/>
</dbReference>
<dbReference type="InterPro" id="IPR036566">
    <property type="entry name" value="PYNP-like_C_sf"/>
</dbReference>
<dbReference type="SUPFAM" id="SSF54680">
    <property type="entry name" value="Pyrimidine nucleoside phosphorylase C-terminal domain"/>
    <property type="match status" value="1"/>
</dbReference>
<feature type="non-terminal residue" evidence="5">
    <location>
        <position position="460"/>
    </location>
</feature>
<dbReference type="InterPro" id="IPR035902">
    <property type="entry name" value="Nuc_phospho_transferase"/>
</dbReference>
<dbReference type="SUPFAM" id="SSF47648">
    <property type="entry name" value="Nucleoside phosphorylase/phosphoribosyltransferase N-terminal domain"/>
    <property type="match status" value="1"/>
</dbReference>
<evidence type="ECO:0000259" key="3">
    <source>
        <dbReference type="Pfam" id="PF00591"/>
    </source>
</evidence>
<feature type="domain" description="Glycosyl transferase family 3" evidence="3">
    <location>
        <begin position="162"/>
        <end position="389"/>
    </location>
</feature>
<reference evidence="5" key="1">
    <citation type="submission" date="2018-12" db="EMBL/GenBank/DDBJ databases">
        <authorList>
            <person name="Jaffe A."/>
        </authorList>
    </citation>
    <scope>NUCLEOTIDE SEQUENCE</scope>
</reference>
<dbReference type="InterPro" id="IPR000312">
    <property type="entry name" value="Glycosyl_Trfase_fam3"/>
</dbReference>
<dbReference type="PANTHER" id="PTHR10515">
    <property type="entry name" value="THYMIDINE PHOSPHORYLASE"/>
    <property type="match status" value="1"/>
</dbReference>
<dbReference type="AlphaFoldDB" id="A0A447ITZ7"/>
<gene>
    <name evidence="5" type="primary">deoA</name>
</gene>
<dbReference type="PANTHER" id="PTHR10515:SF0">
    <property type="entry name" value="THYMIDINE PHOSPHORYLASE"/>
    <property type="match status" value="1"/>
</dbReference>
<dbReference type="InterPro" id="IPR013466">
    <property type="entry name" value="Thymidine/AMP_Pase"/>
</dbReference>
<feature type="domain" description="Glycosyl transferase family 3 N-terminal" evidence="4">
    <location>
        <begin position="92"/>
        <end position="153"/>
    </location>
</feature>
<keyword evidence="2" id="KW-0808">Transferase</keyword>
<organism evidence="5">
    <name type="scientific">uncultured Candidatus Micrarchaeota archaeon</name>
    <dbReference type="NCBI Taxonomy" id="2220064"/>
    <lineage>
        <taxon>Archaea</taxon>
        <taxon>Candidatus Micrarchaeota</taxon>
        <taxon>environmental samples</taxon>
    </lineage>
</organism>
<dbReference type="InterPro" id="IPR000053">
    <property type="entry name" value="Thymidine/pyrmidine_PPase"/>
</dbReference>
<dbReference type="InterPro" id="IPR036320">
    <property type="entry name" value="Glycosyl_Trfase_fam3_N_dom_sf"/>
</dbReference>
<dbReference type="Gene3D" id="1.20.970.50">
    <property type="match status" value="1"/>
</dbReference>
<evidence type="ECO:0000256" key="1">
    <source>
        <dbReference type="ARBA" id="ARBA00022676"/>
    </source>
</evidence>
<dbReference type="InterPro" id="IPR017459">
    <property type="entry name" value="Glycosyl_Trfase_fam3_N_dom"/>
</dbReference>
<protein>
    <submittedName>
        <fullName evidence="5">AMP phosphorylase</fullName>
    </submittedName>
</protein>
<dbReference type="NCBIfam" id="NF003338">
    <property type="entry name" value="PRK04350.1"/>
    <property type="match status" value="1"/>
</dbReference>
<dbReference type="Pfam" id="PF00591">
    <property type="entry name" value="Glycos_transf_3"/>
    <property type="match status" value="1"/>
</dbReference>
<evidence type="ECO:0000259" key="4">
    <source>
        <dbReference type="Pfam" id="PF02885"/>
    </source>
</evidence>
<dbReference type="GO" id="GO:0016763">
    <property type="term" value="F:pentosyltransferase activity"/>
    <property type="evidence" value="ECO:0007669"/>
    <property type="project" value="InterPro"/>
</dbReference>
<dbReference type="GO" id="GO:0006206">
    <property type="term" value="P:pyrimidine nucleobase metabolic process"/>
    <property type="evidence" value="ECO:0007669"/>
    <property type="project" value="InterPro"/>
</dbReference>
<name>A0A447ITZ7_9ARCH</name>
<keyword evidence="1" id="KW-0328">Glycosyltransferase</keyword>
<sequence>MGLELKATVFDIEQGQNEIILSEDQAKQMDLGVMDRVKVKLRGRSITAMVDVCKDCVSQGSVGLFGEVAEALKAKNGDKVEIGLMRRPASLDFVRKKLDGGILNGKEIEEIIKDLNSENLSQAELAAFIAGIYTRGLNTDETVALTKAIFASGQQLQFKAKKVVSEHSIGGVAGDRVSMIIVPVMASLGYTIPKTCSRAISSAAGTADVMEVLAPVSLTLKKVKQVVEKTGGCLVWGGALNMASADDKLIKIRNPLRLDPKPLLLSSILAKKKAEGAKYVLIDLPVGRGAKLGDVKAAKELGKDFSDIGSLLGMEIESTVTDGSGPLIETIGPTLEARTVLETLYNQHNHAMLEKACSMSGILLSMVKNVSKEEGYKIAKQQILSGKALAKFKEIIKAQGGNPDVRPEDLKPGKYEYIVKAEEEGRVEHIDNRAISRVCRALGAPKDKKAGMVFMVSKGE</sequence>
<dbReference type="SUPFAM" id="SSF52418">
    <property type="entry name" value="Nucleoside phosphorylase/phosphoribosyltransferase catalytic domain"/>
    <property type="match status" value="1"/>
</dbReference>
<dbReference type="Gene3D" id="3.90.1170.30">
    <property type="entry name" value="Pyrimidine nucleoside phosphorylase-like, C-terminal domain"/>
    <property type="match status" value="1"/>
</dbReference>
<accession>A0A447ITZ7</accession>
<evidence type="ECO:0000256" key="2">
    <source>
        <dbReference type="ARBA" id="ARBA00022679"/>
    </source>
</evidence>
<dbReference type="Gene3D" id="3.40.1030.10">
    <property type="entry name" value="Nucleoside phosphorylase/phosphoribosyltransferase catalytic domain"/>
    <property type="match status" value="1"/>
</dbReference>
<proteinExistence type="predicted"/>
<dbReference type="Pfam" id="PF02885">
    <property type="entry name" value="Glycos_trans_3N"/>
    <property type="match status" value="1"/>
</dbReference>
<dbReference type="EMBL" id="LR131602">
    <property type="protein sequence ID" value="VDS10990.1"/>
    <property type="molecule type" value="Genomic_DNA"/>
</dbReference>